<evidence type="ECO:0000256" key="2">
    <source>
        <dbReference type="ARBA" id="ARBA00005369"/>
    </source>
</evidence>
<evidence type="ECO:0000313" key="10">
    <source>
        <dbReference type="WBParaSite" id="GPUH_0002144601-mRNA-1"/>
    </source>
</evidence>
<gene>
    <name evidence="8" type="ORF">GPUH_LOCUS21416</name>
</gene>
<dbReference type="Pfam" id="PF01135">
    <property type="entry name" value="PCMT"/>
    <property type="match status" value="1"/>
</dbReference>
<comment type="subcellular location">
    <subcellularLocation>
        <location evidence="1">Cytoplasm</location>
    </subcellularLocation>
</comment>
<dbReference type="EC" id="2.1.1.77" evidence="3"/>
<sequence length="160" mass="17111">MALELLKDHLKEGDTALDVGSGSGYLTVCMALMVGSKGKVVGIDHIRGLVDLSLENINKHHGELVTSGRVVIVEGDGRLGYKALAPYKAIHVGAASPQIPDALLEQLAPGGRMIIPIGTALSDQQCVQVDKDLDNTVKVKELFGVLFVPLTDKRYQLGQR</sequence>
<dbReference type="CDD" id="cd02440">
    <property type="entry name" value="AdoMet_MTases"/>
    <property type="match status" value="1"/>
</dbReference>
<evidence type="ECO:0000313" key="8">
    <source>
        <dbReference type="EMBL" id="VDN38185.1"/>
    </source>
</evidence>
<reference evidence="8 9" key="2">
    <citation type="submission" date="2018-11" db="EMBL/GenBank/DDBJ databases">
        <authorList>
            <consortium name="Pathogen Informatics"/>
        </authorList>
    </citation>
    <scope>NUCLEOTIDE SEQUENCE [LARGE SCALE GENOMIC DNA]</scope>
</reference>
<dbReference type="OrthoDB" id="73890at2759"/>
<evidence type="ECO:0000256" key="1">
    <source>
        <dbReference type="ARBA" id="ARBA00004496"/>
    </source>
</evidence>
<keyword evidence="6" id="KW-0808">Transferase</keyword>
<keyword evidence="4" id="KW-0963">Cytoplasm</keyword>
<evidence type="ECO:0000256" key="5">
    <source>
        <dbReference type="ARBA" id="ARBA00022603"/>
    </source>
</evidence>
<dbReference type="InterPro" id="IPR000682">
    <property type="entry name" value="PCMT"/>
</dbReference>
<evidence type="ECO:0000256" key="6">
    <source>
        <dbReference type="ARBA" id="ARBA00022679"/>
    </source>
</evidence>
<dbReference type="GO" id="GO:0032259">
    <property type="term" value="P:methylation"/>
    <property type="evidence" value="ECO:0007669"/>
    <property type="project" value="UniProtKB-KW"/>
</dbReference>
<dbReference type="SUPFAM" id="SSF53335">
    <property type="entry name" value="S-adenosyl-L-methionine-dependent methyltransferases"/>
    <property type="match status" value="1"/>
</dbReference>
<evidence type="ECO:0000313" key="9">
    <source>
        <dbReference type="Proteomes" id="UP000271098"/>
    </source>
</evidence>
<dbReference type="AlphaFoldDB" id="A0A183EKC8"/>
<dbReference type="EMBL" id="UYRT01092540">
    <property type="protein sequence ID" value="VDN38185.1"/>
    <property type="molecule type" value="Genomic_DNA"/>
</dbReference>
<name>A0A183EKC8_9BILA</name>
<dbReference type="Gene3D" id="3.40.50.150">
    <property type="entry name" value="Vaccinia Virus protein VP39"/>
    <property type="match status" value="1"/>
</dbReference>
<dbReference type="InterPro" id="IPR029063">
    <property type="entry name" value="SAM-dependent_MTases_sf"/>
</dbReference>
<dbReference type="PANTHER" id="PTHR11579">
    <property type="entry name" value="PROTEIN-L-ISOASPARTATE O-METHYLTRANSFERASE"/>
    <property type="match status" value="1"/>
</dbReference>
<keyword evidence="9" id="KW-1185">Reference proteome</keyword>
<dbReference type="Proteomes" id="UP000271098">
    <property type="component" value="Unassembled WGS sequence"/>
</dbReference>
<keyword evidence="5" id="KW-0489">Methyltransferase</keyword>
<dbReference type="GO" id="GO:0004719">
    <property type="term" value="F:protein-L-isoaspartate (D-aspartate) O-methyltransferase activity"/>
    <property type="evidence" value="ECO:0007669"/>
    <property type="project" value="UniProtKB-EC"/>
</dbReference>
<evidence type="ECO:0000256" key="7">
    <source>
        <dbReference type="ARBA" id="ARBA00022691"/>
    </source>
</evidence>
<organism evidence="10">
    <name type="scientific">Gongylonema pulchrum</name>
    <dbReference type="NCBI Taxonomy" id="637853"/>
    <lineage>
        <taxon>Eukaryota</taxon>
        <taxon>Metazoa</taxon>
        <taxon>Ecdysozoa</taxon>
        <taxon>Nematoda</taxon>
        <taxon>Chromadorea</taxon>
        <taxon>Rhabditida</taxon>
        <taxon>Spirurina</taxon>
        <taxon>Spiruromorpha</taxon>
        <taxon>Spiruroidea</taxon>
        <taxon>Gongylonematidae</taxon>
        <taxon>Gongylonema</taxon>
    </lineage>
</organism>
<dbReference type="PANTHER" id="PTHR11579:SF0">
    <property type="entry name" value="PROTEIN-L-ISOASPARTATE(D-ASPARTATE) O-METHYLTRANSFERASE"/>
    <property type="match status" value="1"/>
</dbReference>
<dbReference type="GO" id="GO:0005737">
    <property type="term" value="C:cytoplasm"/>
    <property type="evidence" value="ECO:0007669"/>
    <property type="project" value="UniProtKB-SubCell"/>
</dbReference>
<evidence type="ECO:0000256" key="4">
    <source>
        <dbReference type="ARBA" id="ARBA00022490"/>
    </source>
</evidence>
<protein>
    <recommendedName>
        <fullName evidence="3">protein-L-isoaspartate(D-aspartate) O-methyltransferase</fullName>
        <ecNumber evidence="3">2.1.1.77</ecNumber>
    </recommendedName>
</protein>
<dbReference type="WBParaSite" id="GPUH_0002144601-mRNA-1">
    <property type="protein sequence ID" value="GPUH_0002144601-mRNA-1"/>
    <property type="gene ID" value="GPUH_0002144601"/>
</dbReference>
<evidence type="ECO:0000256" key="3">
    <source>
        <dbReference type="ARBA" id="ARBA00011890"/>
    </source>
</evidence>
<keyword evidence="7" id="KW-0949">S-adenosyl-L-methionine</keyword>
<proteinExistence type="inferred from homology"/>
<reference evidence="10" key="1">
    <citation type="submission" date="2016-06" db="UniProtKB">
        <authorList>
            <consortium name="WormBaseParasite"/>
        </authorList>
    </citation>
    <scope>IDENTIFICATION</scope>
</reference>
<accession>A0A183EKC8</accession>
<comment type="similarity">
    <text evidence="2">Belongs to the methyltransferase superfamily. L-isoaspartyl/D-aspartyl protein methyltransferase family.</text>
</comment>